<protein>
    <submittedName>
        <fullName evidence="2">YbbR domain-containing protein</fullName>
    </submittedName>
</protein>
<dbReference type="RefSeq" id="WP_133579903.1">
    <property type="nucleotide sequence ID" value="NZ_SNYJ01000005.1"/>
</dbReference>
<gene>
    <name evidence="2" type="ORF">EV213_10544</name>
</gene>
<dbReference type="AlphaFoldDB" id="A0A4R6U7I9"/>
<dbReference type="Gene3D" id="2.170.120.30">
    <property type="match status" value="2"/>
</dbReference>
<sequence>MDKLMNTPWFVKIISLVLAVLLFLIVTTETTPGDRNNSNVLPQVSETEEIYNVPIATHTEGPQYVVSDEAQTADIYLEGPTSVIRATLNQQNFEVFVDVTGLEPGTHEVDVQYSGFSNRLNVTLDPAQINVTIEPEVSNVYPVSIDYINQGNMAEGYSAGDAIVQPDSVRVTGPQSEMERIALVKTWIDLANISETFQSNALVKVYDQRGNELDVTVEPSSVEVEVPVAAPSKTVPIEAVGTGDAAEGFEVSNLSPTPQQVTISGPQNVLDGIERIQTEGIDLSGIDSSDAIEIGLDLPESITADPETVTVDVTVDEIPDATVQVPEVQVQAENAPEGEEIAISAPQGGVMNVSATGAESILSGLTNEDIIVIADLSGLGQGTHEVPLQVTPVDGIAFTLPRQTAVVTIGTPDNTEAPPPANTEDTDAETDTTATDAA</sequence>
<reference evidence="2 3" key="1">
    <citation type="submission" date="2019-03" db="EMBL/GenBank/DDBJ databases">
        <title>Genomic Encyclopedia of Type Strains, Phase IV (KMG-IV): sequencing the most valuable type-strain genomes for metagenomic binning, comparative biology and taxonomic classification.</title>
        <authorList>
            <person name="Goeker M."/>
        </authorList>
    </citation>
    <scope>NUCLEOTIDE SEQUENCE [LARGE SCALE GENOMIC DNA]</scope>
    <source>
        <strain evidence="2 3">DSM 28697</strain>
    </source>
</reference>
<dbReference type="OrthoDB" id="2960905at2"/>
<dbReference type="PANTHER" id="PTHR37804">
    <property type="entry name" value="CDAA REGULATORY PROTEIN CDAR"/>
    <property type="match status" value="1"/>
</dbReference>
<dbReference type="InterPro" id="IPR012505">
    <property type="entry name" value="YbbR"/>
</dbReference>
<comment type="caution">
    <text evidence="2">The sequence shown here is derived from an EMBL/GenBank/DDBJ whole genome shotgun (WGS) entry which is preliminary data.</text>
</comment>
<feature type="region of interest" description="Disordered" evidence="1">
    <location>
        <begin position="410"/>
        <end position="438"/>
    </location>
</feature>
<dbReference type="PANTHER" id="PTHR37804:SF1">
    <property type="entry name" value="CDAA REGULATORY PROTEIN CDAR"/>
    <property type="match status" value="1"/>
</dbReference>
<evidence type="ECO:0000313" key="2">
    <source>
        <dbReference type="EMBL" id="TDQ40699.1"/>
    </source>
</evidence>
<evidence type="ECO:0000313" key="3">
    <source>
        <dbReference type="Proteomes" id="UP000295632"/>
    </source>
</evidence>
<dbReference type="InterPro" id="IPR053154">
    <property type="entry name" value="c-di-AMP_regulator"/>
</dbReference>
<proteinExistence type="predicted"/>
<evidence type="ECO:0000256" key="1">
    <source>
        <dbReference type="SAM" id="MobiDB-lite"/>
    </source>
</evidence>
<name>A0A4R6U7I9_9BACI</name>
<dbReference type="Proteomes" id="UP000295632">
    <property type="component" value="Unassembled WGS sequence"/>
</dbReference>
<dbReference type="Gene3D" id="2.170.120.40">
    <property type="entry name" value="YbbR-like domain"/>
    <property type="match status" value="2"/>
</dbReference>
<dbReference type="Pfam" id="PF07949">
    <property type="entry name" value="YbbR"/>
    <property type="match status" value="4"/>
</dbReference>
<organism evidence="2 3">
    <name type="scientific">Aureibacillus halotolerans</name>
    <dbReference type="NCBI Taxonomy" id="1508390"/>
    <lineage>
        <taxon>Bacteria</taxon>
        <taxon>Bacillati</taxon>
        <taxon>Bacillota</taxon>
        <taxon>Bacilli</taxon>
        <taxon>Bacillales</taxon>
        <taxon>Bacillaceae</taxon>
        <taxon>Aureibacillus</taxon>
    </lineage>
</organism>
<dbReference type="EMBL" id="SNYJ01000005">
    <property type="protein sequence ID" value="TDQ40699.1"/>
    <property type="molecule type" value="Genomic_DNA"/>
</dbReference>
<keyword evidence="3" id="KW-1185">Reference proteome</keyword>
<accession>A0A4R6U7I9</accession>